<accession>A0A401VVJ5</accession>
<evidence type="ECO:0000256" key="1">
    <source>
        <dbReference type="SAM" id="Phobius"/>
    </source>
</evidence>
<name>A0A401VVJ5_STREY</name>
<evidence type="ECO:0000313" key="2">
    <source>
        <dbReference type="EMBL" id="GCD41092.1"/>
    </source>
</evidence>
<protein>
    <submittedName>
        <fullName evidence="2">Uncharacterized protein</fullName>
    </submittedName>
</protein>
<keyword evidence="1" id="KW-0472">Membrane</keyword>
<dbReference type="AlphaFoldDB" id="A0A401VVJ5"/>
<evidence type="ECO:0000313" key="3">
    <source>
        <dbReference type="Proteomes" id="UP000286746"/>
    </source>
</evidence>
<reference evidence="2 3" key="1">
    <citation type="submission" date="2018-11" db="EMBL/GenBank/DDBJ databases">
        <title>Whole genome sequence of Streptomyces paromomycinus NBRC 15454(T).</title>
        <authorList>
            <person name="Komaki H."/>
            <person name="Tamura T."/>
        </authorList>
    </citation>
    <scope>NUCLEOTIDE SEQUENCE [LARGE SCALE GENOMIC DNA]</scope>
    <source>
        <strain evidence="2 3">NBRC 15454</strain>
    </source>
</reference>
<proteinExistence type="predicted"/>
<feature type="transmembrane region" description="Helical" evidence="1">
    <location>
        <begin position="6"/>
        <end position="26"/>
    </location>
</feature>
<dbReference type="GeneID" id="95626813"/>
<gene>
    <name evidence="2" type="ORF">GKJPGBOP_00745</name>
</gene>
<dbReference type="Proteomes" id="UP000286746">
    <property type="component" value="Unassembled WGS sequence"/>
</dbReference>
<organism evidence="2 3">
    <name type="scientific">Streptomyces paromomycinus</name>
    <name type="common">Streptomyces rimosus subsp. paromomycinus</name>
    <dbReference type="NCBI Taxonomy" id="92743"/>
    <lineage>
        <taxon>Bacteria</taxon>
        <taxon>Bacillati</taxon>
        <taxon>Actinomycetota</taxon>
        <taxon>Actinomycetes</taxon>
        <taxon>Kitasatosporales</taxon>
        <taxon>Streptomycetaceae</taxon>
        <taxon>Streptomyces</taxon>
    </lineage>
</organism>
<keyword evidence="1" id="KW-1133">Transmembrane helix</keyword>
<sequence>MEFVVVLLLGSVLVGGLVLFVIEAGVRRTRSMAARDDQEISELRRRYGDGRW</sequence>
<keyword evidence="1" id="KW-0812">Transmembrane</keyword>
<dbReference type="RefSeq" id="WP_154806356.1">
    <property type="nucleotide sequence ID" value="NZ_BHZD01000001.1"/>
</dbReference>
<keyword evidence="3" id="KW-1185">Reference proteome</keyword>
<comment type="caution">
    <text evidence="2">The sequence shown here is derived from an EMBL/GenBank/DDBJ whole genome shotgun (WGS) entry which is preliminary data.</text>
</comment>
<dbReference type="EMBL" id="BHZD01000001">
    <property type="protein sequence ID" value="GCD41092.1"/>
    <property type="molecule type" value="Genomic_DNA"/>
</dbReference>